<dbReference type="SUPFAM" id="SSF46689">
    <property type="entry name" value="Homeodomain-like"/>
    <property type="match status" value="2"/>
</dbReference>
<evidence type="ECO:0000313" key="14">
    <source>
        <dbReference type="Proteomes" id="UP001597362"/>
    </source>
</evidence>
<dbReference type="InterPro" id="IPR018062">
    <property type="entry name" value="HTH_AraC-typ_CS"/>
</dbReference>
<evidence type="ECO:0000256" key="4">
    <source>
        <dbReference type="ARBA" id="ARBA00022723"/>
    </source>
</evidence>
<keyword evidence="7" id="KW-0805">Transcription regulation</keyword>
<dbReference type="InterPro" id="IPR004026">
    <property type="entry name" value="Ada_DNA_repair_Zn-bd"/>
</dbReference>
<keyword evidence="6" id="KW-0862">Zinc</keyword>
<comment type="cofactor">
    <cofactor evidence="1">
        <name>Zn(2+)</name>
        <dbReference type="ChEBI" id="CHEBI:29105"/>
    </cofactor>
</comment>
<dbReference type="SMART" id="SM00342">
    <property type="entry name" value="HTH_ARAC"/>
    <property type="match status" value="1"/>
</dbReference>
<dbReference type="PROSITE" id="PS01124">
    <property type="entry name" value="HTH_ARAC_FAMILY_2"/>
    <property type="match status" value="1"/>
</dbReference>
<evidence type="ECO:0000256" key="1">
    <source>
        <dbReference type="ARBA" id="ARBA00001947"/>
    </source>
</evidence>
<dbReference type="EMBL" id="JBHUHO010000032">
    <property type="protein sequence ID" value="MFD2116884.1"/>
    <property type="molecule type" value="Genomic_DNA"/>
</dbReference>
<proteinExistence type="predicted"/>
<organism evidence="13 14">
    <name type="scientific">Paenibacillus yanchengensis</name>
    <dbReference type="NCBI Taxonomy" id="2035833"/>
    <lineage>
        <taxon>Bacteria</taxon>
        <taxon>Bacillati</taxon>
        <taxon>Bacillota</taxon>
        <taxon>Bacilli</taxon>
        <taxon>Bacillales</taxon>
        <taxon>Paenibacillaceae</taxon>
        <taxon>Paenibacillus</taxon>
    </lineage>
</organism>
<evidence type="ECO:0000256" key="10">
    <source>
        <dbReference type="ARBA" id="ARBA00023163"/>
    </source>
</evidence>
<protein>
    <submittedName>
        <fullName evidence="13">Bifunctional transcriptional activator/DNA repair enzyme AdaA</fullName>
    </submittedName>
</protein>
<keyword evidence="2" id="KW-0489">Methyltransferase</keyword>
<evidence type="ECO:0000256" key="11">
    <source>
        <dbReference type="ARBA" id="ARBA00023204"/>
    </source>
</evidence>
<evidence type="ECO:0000256" key="6">
    <source>
        <dbReference type="ARBA" id="ARBA00022833"/>
    </source>
</evidence>
<dbReference type="Gene3D" id="1.10.10.60">
    <property type="entry name" value="Homeodomain-like"/>
    <property type="match status" value="2"/>
</dbReference>
<keyword evidence="5" id="KW-0227">DNA damage</keyword>
<dbReference type="PROSITE" id="PS00041">
    <property type="entry name" value="HTH_ARAC_FAMILY_1"/>
    <property type="match status" value="1"/>
</dbReference>
<dbReference type="InterPro" id="IPR035451">
    <property type="entry name" value="Ada-like_dom_sf"/>
</dbReference>
<keyword evidence="9" id="KW-0010">Activator</keyword>
<dbReference type="Proteomes" id="UP001597362">
    <property type="component" value="Unassembled WGS sequence"/>
</dbReference>
<dbReference type="InterPro" id="IPR018060">
    <property type="entry name" value="HTH_AraC"/>
</dbReference>
<name>A0ABW4YN46_9BACL</name>
<dbReference type="InterPro" id="IPR009057">
    <property type="entry name" value="Homeodomain-like_sf"/>
</dbReference>
<dbReference type="SUPFAM" id="SSF57884">
    <property type="entry name" value="Ada DNA repair protein, N-terminal domain (N-Ada 10)"/>
    <property type="match status" value="1"/>
</dbReference>
<dbReference type="InterPro" id="IPR016220">
    <property type="entry name" value="Me-P-triester_DNA_alkyl-Trfase"/>
</dbReference>
<feature type="domain" description="HTH araC/xylS-type" evidence="12">
    <location>
        <begin position="89"/>
        <end position="187"/>
    </location>
</feature>
<evidence type="ECO:0000256" key="7">
    <source>
        <dbReference type="ARBA" id="ARBA00023015"/>
    </source>
</evidence>
<dbReference type="Pfam" id="PF02805">
    <property type="entry name" value="Ada_Zn_binding"/>
    <property type="match status" value="1"/>
</dbReference>
<gene>
    <name evidence="13" type="ORF">ACFSJH_14240</name>
</gene>
<evidence type="ECO:0000256" key="3">
    <source>
        <dbReference type="ARBA" id="ARBA00022679"/>
    </source>
</evidence>
<keyword evidence="14" id="KW-1185">Reference proteome</keyword>
<sequence length="192" mass="21879">MAANMDAHLFESIYAVVVEKKTTFDGIYYTGVKTTKIVCRPSCRAKTPKRENIVFYTSVSEAIEAGFRPCKRCKPEVLTKHGPDALLVEQTQKYIEQHTGRQLTLREIAAHMMISPFHLQRIFKRVTGITPAAYAESLRLQQAQQLLQNQQLPIQQVAAAVGLQSSAYFSNWFKAKTGLSPLTYRKRWQQRS</sequence>
<evidence type="ECO:0000256" key="2">
    <source>
        <dbReference type="ARBA" id="ARBA00022603"/>
    </source>
</evidence>
<reference evidence="14" key="1">
    <citation type="journal article" date="2019" name="Int. J. Syst. Evol. Microbiol.">
        <title>The Global Catalogue of Microorganisms (GCM) 10K type strain sequencing project: providing services to taxonomists for standard genome sequencing and annotation.</title>
        <authorList>
            <consortium name="The Broad Institute Genomics Platform"/>
            <consortium name="The Broad Institute Genome Sequencing Center for Infectious Disease"/>
            <person name="Wu L."/>
            <person name="Ma J."/>
        </authorList>
    </citation>
    <scope>NUCLEOTIDE SEQUENCE [LARGE SCALE GENOMIC DNA]</scope>
    <source>
        <strain evidence="14">GH52</strain>
    </source>
</reference>
<dbReference type="PIRSF" id="PIRSF000408">
    <property type="entry name" value="Alkyltransferas_AdaA"/>
    <property type="match status" value="1"/>
</dbReference>
<dbReference type="Gene3D" id="3.40.10.10">
    <property type="entry name" value="DNA Methylphosphotriester Repair Domain"/>
    <property type="match status" value="1"/>
</dbReference>
<evidence type="ECO:0000256" key="5">
    <source>
        <dbReference type="ARBA" id="ARBA00022763"/>
    </source>
</evidence>
<keyword evidence="8" id="KW-0238">DNA-binding</keyword>
<comment type="caution">
    <text evidence="13">The sequence shown here is derived from an EMBL/GenBank/DDBJ whole genome shotgun (WGS) entry which is preliminary data.</text>
</comment>
<dbReference type="PANTHER" id="PTHR43280:SF28">
    <property type="entry name" value="HTH-TYPE TRANSCRIPTIONAL ACTIVATOR RHAS"/>
    <property type="match status" value="1"/>
</dbReference>
<dbReference type="RefSeq" id="WP_377773488.1">
    <property type="nucleotide sequence ID" value="NZ_JBHUHO010000032.1"/>
</dbReference>
<keyword evidence="4" id="KW-0479">Metal-binding</keyword>
<accession>A0ABW4YN46</accession>
<dbReference type="Pfam" id="PF12833">
    <property type="entry name" value="HTH_18"/>
    <property type="match status" value="1"/>
</dbReference>
<evidence type="ECO:0000256" key="9">
    <source>
        <dbReference type="ARBA" id="ARBA00023159"/>
    </source>
</evidence>
<keyword evidence="11" id="KW-0234">DNA repair</keyword>
<dbReference type="PANTHER" id="PTHR43280">
    <property type="entry name" value="ARAC-FAMILY TRANSCRIPTIONAL REGULATOR"/>
    <property type="match status" value="1"/>
</dbReference>
<evidence type="ECO:0000313" key="13">
    <source>
        <dbReference type="EMBL" id="MFD2116884.1"/>
    </source>
</evidence>
<evidence type="ECO:0000256" key="8">
    <source>
        <dbReference type="ARBA" id="ARBA00023125"/>
    </source>
</evidence>
<keyword evidence="3" id="KW-0808">Transferase</keyword>
<keyword evidence="10" id="KW-0804">Transcription</keyword>
<evidence type="ECO:0000259" key="12">
    <source>
        <dbReference type="PROSITE" id="PS01124"/>
    </source>
</evidence>